<evidence type="ECO:0000256" key="2">
    <source>
        <dbReference type="ARBA" id="ARBA00007175"/>
    </source>
</evidence>
<feature type="compositionally biased region" description="Basic and acidic residues" evidence="7">
    <location>
        <begin position="113"/>
        <end position="125"/>
    </location>
</feature>
<dbReference type="PANTHER" id="PTHR14577">
    <property type="entry name" value="NUCLEOLAR PROTEIN 12"/>
    <property type="match status" value="1"/>
</dbReference>
<dbReference type="GO" id="GO:0005730">
    <property type="term" value="C:nucleolus"/>
    <property type="evidence" value="ECO:0007669"/>
    <property type="project" value="UniProtKB-SubCell"/>
</dbReference>
<dbReference type="OrthoDB" id="551633at2759"/>
<evidence type="ECO:0000313" key="9">
    <source>
        <dbReference type="Proteomes" id="UP000095300"/>
    </source>
</evidence>
<evidence type="ECO:0000256" key="7">
    <source>
        <dbReference type="SAM" id="MobiDB-lite"/>
    </source>
</evidence>
<reference evidence="8" key="1">
    <citation type="submission" date="2020-05" db="UniProtKB">
        <authorList>
            <consortium name="EnsemblMetazoa"/>
        </authorList>
    </citation>
    <scope>IDENTIFICATION</scope>
    <source>
        <strain evidence="8">USDA</strain>
    </source>
</reference>
<evidence type="ECO:0000256" key="5">
    <source>
        <dbReference type="ARBA" id="ARBA00023242"/>
    </source>
</evidence>
<dbReference type="VEuPathDB" id="VectorBase:SCAU015973"/>
<evidence type="ECO:0000313" key="8">
    <source>
        <dbReference type="EnsemblMetazoa" id="SCAU015973-PA"/>
    </source>
</evidence>
<feature type="coiled-coil region" evidence="6">
    <location>
        <begin position="28"/>
        <end position="59"/>
    </location>
</feature>
<feature type="region of interest" description="Disordered" evidence="7">
    <location>
        <begin position="206"/>
        <end position="265"/>
    </location>
</feature>
<evidence type="ECO:0000256" key="4">
    <source>
        <dbReference type="ARBA" id="ARBA00023054"/>
    </source>
</evidence>
<gene>
    <name evidence="8" type="primary">106086937</name>
</gene>
<keyword evidence="9" id="KW-1185">Reference proteome</keyword>
<dbReference type="Pfam" id="PF09805">
    <property type="entry name" value="Nop25"/>
    <property type="match status" value="1"/>
</dbReference>
<dbReference type="PANTHER" id="PTHR14577:SF0">
    <property type="entry name" value="NUCLEOLAR PROTEIN 12"/>
    <property type="match status" value="1"/>
</dbReference>
<organism evidence="8 9">
    <name type="scientific">Stomoxys calcitrans</name>
    <name type="common">Stable fly</name>
    <name type="synonym">Conops calcitrans</name>
    <dbReference type="NCBI Taxonomy" id="35570"/>
    <lineage>
        <taxon>Eukaryota</taxon>
        <taxon>Metazoa</taxon>
        <taxon>Ecdysozoa</taxon>
        <taxon>Arthropoda</taxon>
        <taxon>Hexapoda</taxon>
        <taxon>Insecta</taxon>
        <taxon>Pterygota</taxon>
        <taxon>Neoptera</taxon>
        <taxon>Endopterygota</taxon>
        <taxon>Diptera</taxon>
        <taxon>Brachycera</taxon>
        <taxon>Muscomorpha</taxon>
        <taxon>Muscoidea</taxon>
        <taxon>Muscidae</taxon>
        <taxon>Stomoxys</taxon>
    </lineage>
</organism>
<feature type="region of interest" description="Disordered" evidence="7">
    <location>
        <begin position="108"/>
        <end position="184"/>
    </location>
</feature>
<keyword evidence="5" id="KW-0539">Nucleus</keyword>
<accession>A0A1I8QCX7</accession>
<name>A0A1I8QCX7_STOCA</name>
<dbReference type="STRING" id="35570.A0A1I8QCX7"/>
<dbReference type="InterPro" id="IPR019186">
    <property type="entry name" value="Nucleolar_protein_12"/>
</dbReference>
<comment type="similarity">
    <text evidence="2">Belongs to the RRP17 family.</text>
</comment>
<sequence>MTRKKSLKKKVEIVFDPQKRKEFLTGFRKRKNERRKRAQQELERNLKEERKRIRLEIKDGIKHMKKSFEPLKEITEADRLNEDEYEDDDVKVKIVELSTGDLAAQRCMLGQNRADDTEESAHDDGQQSETDEEECTNRIPGMDFDVNTKRKRKIEGHANSDNEDTSAEGRKKKPKLDHQNIDLKTKKELDHFKKVKTLKKIKKSKVFKMKEQLNKKANQKKARKDKNNSLKSIPTHLRKKKKYQKNPYNKGRLMNRKQLRRKNNT</sequence>
<keyword evidence="4 6" id="KW-0175">Coiled coil</keyword>
<dbReference type="Proteomes" id="UP000095300">
    <property type="component" value="Unassembled WGS sequence"/>
</dbReference>
<protein>
    <recommendedName>
        <fullName evidence="3">Nucleolar protein 12</fullName>
    </recommendedName>
</protein>
<dbReference type="GO" id="GO:0019843">
    <property type="term" value="F:rRNA binding"/>
    <property type="evidence" value="ECO:0007669"/>
    <property type="project" value="TreeGrafter"/>
</dbReference>
<evidence type="ECO:0000256" key="1">
    <source>
        <dbReference type="ARBA" id="ARBA00004604"/>
    </source>
</evidence>
<dbReference type="KEGG" id="scac:106086937"/>
<proteinExistence type="inferred from homology"/>
<feature type="compositionally biased region" description="Basic residues" evidence="7">
    <location>
        <begin position="253"/>
        <end position="265"/>
    </location>
</feature>
<dbReference type="EnsemblMetazoa" id="SCAU015973-RA">
    <property type="protein sequence ID" value="SCAU015973-PA"/>
    <property type="gene ID" value="SCAU015973"/>
</dbReference>
<evidence type="ECO:0000256" key="6">
    <source>
        <dbReference type="SAM" id="Coils"/>
    </source>
</evidence>
<evidence type="ECO:0000256" key="3">
    <source>
        <dbReference type="ARBA" id="ARBA00015520"/>
    </source>
</evidence>
<comment type="subcellular location">
    <subcellularLocation>
        <location evidence="1">Nucleus</location>
        <location evidence="1">Nucleolus</location>
    </subcellularLocation>
</comment>
<dbReference type="AlphaFoldDB" id="A0A1I8QCX7"/>